<feature type="compositionally biased region" description="Acidic residues" evidence="1">
    <location>
        <begin position="297"/>
        <end position="310"/>
    </location>
</feature>
<organism evidence="2 3">
    <name type="scientific">Fusarium venenatum</name>
    <dbReference type="NCBI Taxonomy" id="56646"/>
    <lineage>
        <taxon>Eukaryota</taxon>
        <taxon>Fungi</taxon>
        <taxon>Dikarya</taxon>
        <taxon>Ascomycota</taxon>
        <taxon>Pezizomycotina</taxon>
        <taxon>Sordariomycetes</taxon>
        <taxon>Hypocreomycetidae</taxon>
        <taxon>Hypocreales</taxon>
        <taxon>Nectriaceae</taxon>
        <taxon>Fusarium</taxon>
    </lineage>
</organism>
<dbReference type="OrthoDB" id="5153959at2759"/>
<dbReference type="AlphaFoldDB" id="A0A2L2U464"/>
<protein>
    <recommendedName>
        <fullName evidence="4">Myb-like domain-containing protein</fullName>
    </recommendedName>
</protein>
<feature type="region of interest" description="Disordered" evidence="1">
    <location>
        <begin position="1"/>
        <end position="33"/>
    </location>
</feature>
<feature type="compositionally biased region" description="Polar residues" evidence="1">
    <location>
        <begin position="1"/>
        <end position="27"/>
    </location>
</feature>
<feature type="compositionally biased region" description="Polar residues" evidence="1">
    <location>
        <begin position="449"/>
        <end position="463"/>
    </location>
</feature>
<feature type="compositionally biased region" description="Polar residues" evidence="1">
    <location>
        <begin position="210"/>
        <end position="221"/>
    </location>
</feature>
<reference evidence="3" key="1">
    <citation type="submission" date="2014-10" db="EMBL/GenBank/DDBJ databases">
        <authorList>
            <person name="King R."/>
        </authorList>
    </citation>
    <scope>NUCLEOTIDE SEQUENCE [LARGE SCALE GENOMIC DNA]</scope>
    <source>
        <strain evidence="3">A3/5</strain>
    </source>
</reference>
<evidence type="ECO:0000313" key="3">
    <source>
        <dbReference type="Proteomes" id="UP000245910"/>
    </source>
</evidence>
<feature type="region of interest" description="Disordered" evidence="1">
    <location>
        <begin position="46"/>
        <end position="74"/>
    </location>
</feature>
<name>A0A2L2U464_9HYPO</name>
<dbReference type="Proteomes" id="UP000245910">
    <property type="component" value="Chromosome III"/>
</dbReference>
<feature type="compositionally biased region" description="Basic residues" evidence="1">
    <location>
        <begin position="464"/>
        <end position="474"/>
    </location>
</feature>
<dbReference type="EMBL" id="LN649231">
    <property type="protein sequence ID" value="CEI70980.1"/>
    <property type="molecule type" value="Genomic_DNA"/>
</dbReference>
<sequence>MASTNFDSEQRKLCQSLTPPASQPDTTSLHDKKALSALGKSRDTAICIPSDVDSDTEDENDESQELDSSQSYATRASFPDYLDLTTAKFCATESEAAIGVVTASTGSPAQAEAAPAWPNETQVSQLADAEPSQQSSCQIDHILTGDMSFACQAVDFTTPPTSPESQPYPVAADGQQLRPVPVSGQGNMMVDAVLDHGDCHDTQGHPDPPSTCTQSPRTTSLVEVVQAPPQESEVRAGNSWDDAIPEIRTPSPARPSLEPHQGQGLDDASCAPSDAESEVTEAGSGSPSESQSKGGDADSEEGSGSEDDLNGLESQLREENSPSLPDSEDSGSEDDDFDDVHQGRKCRKVSKSPSYSVRNAAISAWDSRRRRRSTRAVAHSLRERDTSALGVLSPTPSQARSVPPEASAFLARFQEWPLENVSMKRITENGKTTFQFQFEWPLCANHPHATSVSPHSTRSVATKKTTKRAPARRAKYSDDEDNFLIQLKEEEQLGWAEIRRRFARRFPE</sequence>
<evidence type="ECO:0000256" key="1">
    <source>
        <dbReference type="SAM" id="MobiDB-lite"/>
    </source>
</evidence>
<proteinExistence type="predicted"/>
<keyword evidence="3" id="KW-1185">Reference proteome</keyword>
<evidence type="ECO:0008006" key="4">
    <source>
        <dbReference type="Google" id="ProtNLM"/>
    </source>
</evidence>
<feature type="region of interest" description="Disordered" evidence="1">
    <location>
        <begin position="196"/>
        <end position="382"/>
    </location>
</feature>
<feature type="compositionally biased region" description="Acidic residues" evidence="1">
    <location>
        <begin position="326"/>
        <end position="338"/>
    </location>
</feature>
<evidence type="ECO:0000313" key="2">
    <source>
        <dbReference type="EMBL" id="CEI70980.1"/>
    </source>
</evidence>
<feature type="region of interest" description="Disordered" evidence="1">
    <location>
        <begin position="449"/>
        <end position="475"/>
    </location>
</feature>
<accession>A0A2L2U464</accession>
<feature type="compositionally biased region" description="Acidic residues" evidence="1">
    <location>
        <begin position="52"/>
        <end position="65"/>
    </location>
</feature>
<dbReference type="STRING" id="56646.A0A2L2U464"/>